<reference evidence="2 3" key="1">
    <citation type="journal article" date="2013" name="Stand. Genomic Sci.">
        <title>Genomic Encyclopedia of Type Strains, Phase I: The one thousand microbial genomes (KMG-I) project.</title>
        <authorList>
            <person name="Kyrpides N.C."/>
            <person name="Woyke T."/>
            <person name="Eisen J.A."/>
            <person name="Garrity G."/>
            <person name="Lilburn T.G."/>
            <person name="Beck B.J."/>
            <person name="Whitman W.B."/>
            <person name="Hugenholtz P."/>
            <person name="Klenk H.P."/>
        </authorList>
    </citation>
    <scope>NUCLEOTIDE SEQUENCE [LARGE SCALE GENOMIC DNA]</scope>
    <source>
        <strain evidence="2 3">DSM 45044</strain>
    </source>
</reference>
<proteinExistence type="predicted"/>
<feature type="signal peptide" evidence="1">
    <location>
        <begin position="1"/>
        <end position="29"/>
    </location>
</feature>
<dbReference type="AlphaFoldDB" id="A0A562VA72"/>
<evidence type="ECO:0008006" key="4">
    <source>
        <dbReference type="Google" id="ProtNLM"/>
    </source>
</evidence>
<name>A0A562VA72_9ACTN</name>
<keyword evidence="3" id="KW-1185">Reference proteome</keyword>
<dbReference type="RefSeq" id="WP_147132196.1">
    <property type="nucleotide sequence ID" value="NZ_BAABIJ010000001.1"/>
</dbReference>
<protein>
    <recommendedName>
        <fullName evidence="4">Lipoprotein</fullName>
    </recommendedName>
</protein>
<organism evidence="2 3">
    <name type="scientific">Stackebrandtia albiflava</name>
    <dbReference type="NCBI Taxonomy" id="406432"/>
    <lineage>
        <taxon>Bacteria</taxon>
        <taxon>Bacillati</taxon>
        <taxon>Actinomycetota</taxon>
        <taxon>Actinomycetes</taxon>
        <taxon>Glycomycetales</taxon>
        <taxon>Glycomycetaceae</taxon>
        <taxon>Stackebrandtia</taxon>
    </lineage>
</organism>
<dbReference type="EMBL" id="VLLL01000005">
    <property type="protein sequence ID" value="TWJ14707.1"/>
    <property type="molecule type" value="Genomic_DNA"/>
</dbReference>
<feature type="chain" id="PRO_5038664371" description="Lipoprotein" evidence="1">
    <location>
        <begin position="30"/>
        <end position="191"/>
    </location>
</feature>
<dbReference type="Proteomes" id="UP000321617">
    <property type="component" value="Unassembled WGS sequence"/>
</dbReference>
<gene>
    <name evidence="2" type="ORF">LX16_0396</name>
</gene>
<evidence type="ECO:0000313" key="2">
    <source>
        <dbReference type="EMBL" id="TWJ14707.1"/>
    </source>
</evidence>
<sequence length="191" mass="20672">MNRRTHLFTARHLATGAVVGLLLLLSACSGDTPGDDPTGSASPSDTAGLPAECAEWAEAPGVDEPITTNAYVGSAVWEEVDGYIVFDAQWRNETDLVAVNVTADFRFFFDGEEITDELPAQETLAQFRPYTIDVMLPAAVADEEGIEYRSEETTIDMPPTPEWAESNGGKTTLEAVPVVERWCVLDDGDTV</sequence>
<dbReference type="PROSITE" id="PS51257">
    <property type="entry name" value="PROKAR_LIPOPROTEIN"/>
    <property type="match status" value="1"/>
</dbReference>
<keyword evidence="1" id="KW-0732">Signal</keyword>
<evidence type="ECO:0000313" key="3">
    <source>
        <dbReference type="Proteomes" id="UP000321617"/>
    </source>
</evidence>
<evidence type="ECO:0000256" key="1">
    <source>
        <dbReference type="SAM" id="SignalP"/>
    </source>
</evidence>
<accession>A0A562VA72</accession>
<comment type="caution">
    <text evidence="2">The sequence shown here is derived from an EMBL/GenBank/DDBJ whole genome shotgun (WGS) entry which is preliminary data.</text>
</comment>